<gene>
    <name evidence="2" type="ORF">CWI71_03980</name>
</gene>
<dbReference type="EMBL" id="PIPY01000003">
    <property type="protein sequence ID" value="RUO62599.1"/>
    <property type="molecule type" value="Genomic_DNA"/>
</dbReference>
<dbReference type="NCBIfam" id="TIGR02532">
    <property type="entry name" value="IV_pilin_GFxxxE"/>
    <property type="match status" value="1"/>
</dbReference>
<keyword evidence="1" id="KW-1133">Transmembrane helix</keyword>
<evidence type="ECO:0008006" key="4">
    <source>
        <dbReference type="Google" id="ProtNLM"/>
    </source>
</evidence>
<name>A0A432YNL7_9GAMM</name>
<dbReference type="InterPro" id="IPR012902">
    <property type="entry name" value="N_methyl_site"/>
</dbReference>
<feature type="transmembrane region" description="Helical" evidence="1">
    <location>
        <begin position="12"/>
        <end position="32"/>
    </location>
</feature>
<evidence type="ECO:0000313" key="3">
    <source>
        <dbReference type="Proteomes" id="UP000288259"/>
    </source>
</evidence>
<accession>A0A432YNL7</accession>
<protein>
    <recommendedName>
        <fullName evidence="4">Prepilin-type cleavage/methylation domain-containing protein</fullName>
    </recommendedName>
</protein>
<keyword evidence="1" id="KW-0472">Membrane</keyword>
<dbReference type="Pfam" id="PF07963">
    <property type="entry name" value="N_methyl"/>
    <property type="match status" value="1"/>
</dbReference>
<dbReference type="OrthoDB" id="6237742at2"/>
<dbReference type="Proteomes" id="UP000288259">
    <property type="component" value="Unassembled WGS sequence"/>
</dbReference>
<reference evidence="3" key="1">
    <citation type="journal article" date="2018" name="Front. Microbiol.">
        <title>Genome-Based Analysis Reveals the Taxonomy and Diversity of the Family Idiomarinaceae.</title>
        <authorList>
            <person name="Liu Y."/>
            <person name="Lai Q."/>
            <person name="Shao Z."/>
        </authorList>
    </citation>
    <scope>NUCLEOTIDE SEQUENCE [LARGE SCALE GENOMIC DNA]</scope>
    <source>
        <strain evidence="3">CVS-6</strain>
    </source>
</reference>
<dbReference type="SUPFAM" id="SSF54523">
    <property type="entry name" value="Pili subunits"/>
    <property type="match status" value="1"/>
</dbReference>
<dbReference type="AlphaFoldDB" id="A0A432YNL7"/>
<keyword evidence="1" id="KW-0812">Transmembrane</keyword>
<dbReference type="PROSITE" id="PS00409">
    <property type="entry name" value="PROKAR_NTER_METHYL"/>
    <property type="match status" value="1"/>
</dbReference>
<dbReference type="InterPro" id="IPR045584">
    <property type="entry name" value="Pilin-like"/>
</dbReference>
<keyword evidence="3" id="KW-1185">Reference proteome</keyword>
<evidence type="ECO:0000256" key="1">
    <source>
        <dbReference type="SAM" id="Phobius"/>
    </source>
</evidence>
<evidence type="ECO:0000313" key="2">
    <source>
        <dbReference type="EMBL" id="RUO62599.1"/>
    </source>
</evidence>
<sequence length="146" mass="16524">MMRRASEGFTLIEILVAMTILFATVVTGVIAFQNNMQNSVKAAEVMHVLSQVDAARSSIRFTLQHEQQTSGADLYTQDVKVDWQANEVAYLPPAPFFDEDTGSFNQFAPRFHLYAITLTMQYGSTKRVFNYEELVWDETMQQAASP</sequence>
<proteinExistence type="predicted"/>
<comment type="caution">
    <text evidence="2">The sequence shown here is derived from an EMBL/GenBank/DDBJ whole genome shotgun (WGS) entry which is preliminary data.</text>
</comment>
<organism evidence="2 3">
    <name type="scientific">Pseudidiomarina insulisalsae</name>
    <dbReference type="NCBI Taxonomy" id="575789"/>
    <lineage>
        <taxon>Bacteria</taxon>
        <taxon>Pseudomonadati</taxon>
        <taxon>Pseudomonadota</taxon>
        <taxon>Gammaproteobacteria</taxon>
        <taxon>Alteromonadales</taxon>
        <taxon>Idiomarinaceae</taxon>
        <taxon>Pseudidiomarina</taxon>
    </lineage>
</organism>